<evidence type="ECO:0000313" key="1">
    <source>
        <dbReference type="EMBL" id="MCW8336792.1"/>
    </source>
</evidence>
<evidence type="ECO:0000313" key="2">
    <source>
        <dbReference type="Proteomes" id="UP001155586"/>
    </source>
</evidence>
<feature type="non-terminal residue" evidence="1">
    <location>
        <position position="1"/>
    </location>
</feature>
<comment type="caution">
    <text evidence="1">The sequence shown here is derived from an EMBL/GenBank/DDBJ whole genome shotgun (WGS) entry which is preliminary data.</text>
</comment>
<organism evidence="1 2">
    <name type="scientific">Vibrio paucivorans</name>
    <dbReference type="NCBI Taxonomy" id="2829489"/>
    <lineage>
        <taxon>Bacteria</taxon>
        <taxon>Pseudomonadati</taxon>
        <taxon>Pseudomonadota</taxon>
        <taxon>Gammaproteobacteria</taxon>
        <taxon>Vibrionales</taxon>
        <taxon>Vibrionaceae</taxon>
        <taxon>Vibrio</taxon>
    </lineage>
</organism>
<keyword evidence="2" id="KW-1185">Reference proteome</keyword>
<dbReference type="EMBL" id="JAKRRX010000449">
    <property type="protein sequence ID" value="MCW8336792.1"/>
    <property type="molecule type" value="Genomic_DNA"/>
</dbReference>
<dbReference type="RefSeq" id="WP_265689825.1">
    <property type="nucleotide sequence ID" value="NZ_JAKRRX010000449.1"/>
</dbReference>
<protein>
    <submittedName>
        <fullName evidence="1">Uncharacterized protein</fullName>
    </submittedName>
</protein>
<proteinExistence type="predicted"/>
<sequence>PYGADQVIRTAKQQLSKLIKEKDLNIETIFSIASTSRGLKLIKKQGWQQTHLYLGKYPVLSCPVSDWLSK</sequence>
<name>A0A9X3HV47_9VIBR</name>
<accession>A0A9X3HV47</accession>
<dbReference type="AlphaFoldDB" id="A0A9X3HV47"/>
<gene>
    <name evidence="1" type="ORF">MD483_23635</name>
</gene>
<reference evidence="1" key="1">
    <citation type="submission" date="2022-02" db="EMBL/GenBank/DDBJ databases">
        <title>Vibrio sp. nov., a new bacterium isolated from Bohai sea, China.</title>
        <authorList>
            <person name="Yuan Y."/>
        </authorList>
    </citation>
    <scope>NUCLEOTIDE SEQUENCE</scope>
    <source>
        <strain evidence="1">DBSS07</strain>
    </source>
</reference>
<dbReference type="Proteomes" id="UP001155586">
    <property type="component" value="Unassembled WGS sequence"/>
</dbReference>